<protein>
    <submittedName>
        <fullName evidence="2">Uncharacterized protein</fullName>
    </submittedName>
</protein>
<evidence type="ECO:0000313" key="3">
    <source>
        <dbReference type="EMBL" id="GMN19391.1"/>
    </source>
</evidence>
<evidence type="ECO:0000256" key="1">
    <source>
        <dbReference type="SAM" id="MobiDB-lite"/>
    </source>
</evidence>
<feature type="region of interest" description="Disordered" evidence="1">
    <location>
        <begin position="74"/>
        <end position="115"/>
    </location>
</feature>
<accession>A0AA88CV04</accession>
<dbReference type="AlphaFoldDB" id="A0AA88CV04"/>
<dbReference type="EMBL" id="BTGU01006342">
    <property type="protein sequence ID" value="GMN19391.1"/>
    <property type="molecule type" value="Genomic_DNA"/>
</dbReference>
<keyword evidence="4" id="KW-1185">Reference proteome</keyword>
<proteinExistence type="predicted"/>
<evidence type="ECO:0000313" key="4">
    <source>
        <dbReference type="Proteomes" id="UP001187192"/>
    </source>
</evidence>
<sequence>MELGSARCCLVKQLPRFSWNTRAFGGENFHQLPHDVTSWNLMTGHQRLMQLPASIRKYPANQTSWRVNCTSVDLEETSSLESENKPSAEESSEESPEELLSKPLSSDEACTLSLN</sequence>
<comment type="caution">
    <text evidence="2">The sequence shown here is derived from an EMBL/GenBank/DDBJ whole genome shotgun (WGS) entry which is preliminary data.</text>
</comment>
<dbReference type="Proteomes" id="UP001187192">
    <property type="component" value="Unassembled WGS sequence"/>
</dbReference>
<reference evidence="2" key="1">
    <citation type="submission" date="2023-07" db="EMBL/GenBank/DDBJ databases">
        <title>draft genome sequence of fig (Ficus carica).</title>
        <authorList>
            <person name="Takahashi T."/>
            <person name="Nishimura K."/>
        </authorList>
    </citation>
    <scope>NUCLEOTIDE SEQUENCE</scope>
</reference>
<dbReference type="EMBL" id="BTGU01006338">
    <property type="protein sequence ID" value="GMN19344.1"/>
    <property type="molecule type" value="Genomic_DNA"/>
</dbReference>
<organism evidence="2 4">
    <name type="scientific">Ficus carica</name>
    <name type="common">Common fig</name>
    <dbReference type="NCBI Taxonomy" id="3494"/>
    <lineage>
        <taxon>Eukaryota</taxon>
        <taxon>Viridiplantae</taxon>
        <taxon>Streptophyta</taxon>
        <taxon>Embryophyta</taxon>
        <taxon>Tracheophyta</taxon>
        <taxon>Spermatophyta</taxon>
        <taxon>Magnoliopsida</taxon>
        <taxon>eudicotyledons</taxon>
        <taxon>Gunneridae</taxon>
        <taxon>Pentapetalae</taxon>
        <taxon>rosids</taxon>
        <taxon>fabids</taxon>
        <taxon>Rosales</taxon>
        <taxon>Moraceae</taxon>
        <taxon>Ficeae</taxon>
        <taxon>Ficus</taxon>
    </lineage>
</organism>
<gene>
    <name evidence="2" type="ORF">TIFTF001_048602</name>
    <name evidence="3" type="ORF">TIFTF001_048607</name>
</gene>
<evidence type="ECO:0000313" key="2">
    <source>
        <dbReference type="EMBL" id="GMN19344.1"/>
    </source>
</evidence>
<name>A0AA88CV04_FICCA</name>